<dbReference type="Pfam" id="PF00563">
    <property type="entry name" value="EAL"/>
    <property type="match status" value="1"/>
</dbReference>
<dbReference type="Proteomes" id="UP000541109">
    <property type="component" value="Unassembled WGS sequence"/>
</dbReference>
<keyword evidence="4" id="KW-1185">Reference proteome</keyword>
<feature type="region of interest" description="Disordered" evidence="1">
    <location>
        <begin position="514"/>
        <end position="551"/>
    </location>
</feature>
<dbReference type="AlphaFoldDB" id="A0A839A898"/>
<organism evidence="3 4">
    <name type="scientific">Stappia albiluteola</name>
    <dbReference type="NCBI Taxonomy" id="2758565"/>
    <lineage>
        <taxon>Bacteria</taxon>
        <taxon>Pseudomonadati</taxon>
        <taxon>Pseudomonadota</taxon>
        <taxon>Alphaproteobacteria</taxon>
        <taxon>Hyphomicrobiales</taxon>
        <taxon>Stappiaceae</taxon>
        <taxon>Stappia</taxon>
    </lineage>
</organism>
<dbReference type="InterPro" id="IPR035919">
    <property type="entry name" value="EAL_sf"/>
</dbReference>
<feature type="domain" description="EAL" evidence="2">
    <location>
        <begin position="254"/>
        <end position="507"/>
    </location>
</feature>
<gene>
    <name evidence="3" type="ORF">H2509_01285</name>
</gene>
<protein>
    <submittedName>
        <fullName evidence="3">EAL domain-containing protein</fullName>
    </submittedName>
</protein>
<reference evidence="3 4" key="1">
    <citation type="submission" date="2020-07" db="EMBL/GenBank/DDBJ databases">
        <title>Stappia sp., F7233, whole genome shotgun sequencing project.</title>
        <authorList>
            <person name="Jiang S."/>
            <person name="Liu Z.W."/>
            <person name="Du Z.J."/>
        </authorList>
    </citation>
    <scope>NUCLEOTIDE SEQUENCE [LARGE SCALE GENOMIC DNA]</scope>
    <source>
        <strain evidence="3 4">F7233</strain>
    </source>
</reference>
<sequence>MVVLICLAALGSLGGTHFLYARFIDAWNDKQVGELTQRAITRAELAVDQAVITLGDLLAEGHFSCDPASLSIIRRAVFSTGAIKNIVVADHRGSCQAFDHAGFSDISEVLSAPRLVSRNPRISLFETRQDGKPGLGVSWSFEEGAEAAAILVTDSLLFDILPAELRDFGEVTLLLEGHRQVASYRPEISSIGGRREFDDIRQARSPRYPLISVLGLDRNVLAAWNQDVPIFVDIVAIAFAAVLGAVMGHLLMRPQSAEAELRKALRLGEIRPYFQPIISLGSNEIVGCELLARWIKRDGTMVSPAQFIPLAESSGLIDGVLEAVICGAGPQLTEMLAERPNLKLSFNVTPEQFLGAAFVTRLCELVHRAGLARARLVVEVTERQQITDFARARQVTSELREHGITVAIDDAGTGHNGLSSLQTLGAAYVKIDKLFVDAVATDHRTRTLVEMFVTVAREFGMMTVAEGIEQAEQLAVLKALGVQEGQGFLFSKPLPVEDFIDLLRKSNRGGKIVSLDGPRPLGSSPSGQSLVRSPDSRPLGAPEGPHIKCCS</sequence>
<dbReference type="PANTHER" id="PTHR33121:SF79">
    <property type="entry name" value="CYCLIC DI-GMP PHOSPHODIESTERASE PDED-RELATED"/>
    <property type="match status" value="1"/>
</dbReference>
<dbReference type="GO" id="GO:0071111">
    <property type="term" value="F:cyclic-guanylate-specific phosphodiesterase activity"/>
    <property type="evidence" value="ECO:0007669"/>
    <property type="project" value="InterPro"/>
</dbReference>
<evidence type="ECO:0000256" key="1">
    <source>
        <dbReference type="SAM" id="MobiDB-lite"/>
    </source>
</evidence>
<dbReference type="PROSITE" id="PS50883">
    <property type="entry name" value="EAL"/>
    <property type="match status" value="1"/>
</dbReference>
<dbReference type="Gene3D" id="3.20.20.450">
    <property type="entry name" value="EAL domain"/>
    <property type="match status" value="1"/>
</dbReference>
<evidence type="ECO:0000259" key="2">
    <source>
        <dbReference type="PROSITE" id="PS50883"/>
    </source>
</evidence>
<proteinExistence type="predicted"/>
<dbReference type="PANTHER" id="PTHR33121">
    <property type="entry name" value="CYCLIC DI-GMP PHOSPHODIESTERASE PDEF"/>
    <property type="match status" value="1"/>
</dbReference>
<comment type="caution">
    <text evidence="3">The sequence shown here is derived from an EMBL/GenBank/DDBJ whole genome shotgun (WGS) entry which is preliminary data.</text>
</comment>
<dbReference type="InterPro" id="IPR050706">
    <property type="entry name" value="Cyclic-di-GMP_PDE-like"/>
</dbReference>
<dbReference type="InterPro" id="IPR001633">
    <property type="entry name" value="EAL_dom"/>
</dbReference>
<dbReference type="CDD" id="cd01948">
    <property type="entry name" value="EAL"/>
    <property type="match status" value="1"/>
</dbReference>
<evidence type="ECO:0000313" key="3">
    <source>
        <dbReference type="EMBL" id="MBA5775753.1"/>
    </source>
</evidence>
<name>A0A839A898_9HYPH</name>
<dbReference type="SMART" id="SM00052">
    <property type="entry name" value="EAL"/>
    <property type="match status" value="1"/>
</dbReference>
<evidence type="ECO:0000313" key="4">
    <source>
        <dbReference type="Proteomes" id="UP000541109"/>
    </source>
</evidence>
<dbReference type="EMBL" id="JACFXV010000029">
    <property type="protein sequence ID" value="MBA5775753.1"/>
    <property type="molecule type" value="Genomic_DNA"/>
</dbReference>
<dbReference type="SUPFAM" id="SSF141868">
    <property type="entry name" value="EAL domain-like"/>
    <property type="match status" value="1"/>
</dbReference>
<accession>A0A839A898</accession>